<feature type="region of interest" description="Disordered" evidence="1">
    <location>
        <begin position="149"/>
        <end position="174"/>
    </location>
</feature>
<dbReference type="Proteomes" id="UP000005203">
    <property type="component" value="Linkage group LG7"/>
</dbReference>
<protein>
    <submittedName>
        <fullName evidence="5">Uncharacterized protein LOC100578269 isoform X2</fullName>
    </submittedName>
</protein>
<evidence type="ECO:0000256" key="1">
    <source>
        <dbReference type="SAM" id="MobiDB-lite"/>
    </source>
</evidence>
<keyword evidence="4" id="KW-1185">Reference proteome</keyword>
<reference evidence="3" key="1">
    <citation type="submission" date="2021-01" db="UniProtKB">
        <authorList>
            <consortium name="EnsemblMetazoa"/>
        </authorList>
    </citation>
    <scope>IDENTIFICATION</scope>
    <source>
        <strain evidence="3">DH4</strain>
    </source>
</reference>
<feature type="chain" id="PRO_5044660461" evidence="2">
    <location>
        <begin position="27"/>
        <end position="344"/>
    </location>
</feature>
<gene>
    <name evidence="5" type="primary">LOC100578269</name>
</gene>
<evidence type="ECO:0000313" key="4">
    <source>
        <dbReference type="Proteomes" id="UP000005203"/>
    </source>
</evidence>
<dbReference type="RefSeq" id="XP_026297689.1">
    <property type="nucleotide sequence ID" value="XM_026441904.1"/>
</dbReference>
<dbReference type="EnsemblMetazoa" id="XM_026441904">
    <property type="protein sequence ID" value="XP_026297689"/>
    <property type="gene ID" value="LOC100578269"/>
</dbReference>
<proteinExistence type="predicted"/>
<feature type="signal peptide" evidence="2">
    <location>
        <begin position="1"/>
        <end position="26"/>
    </location>
</feature>
<organism evidence="3">
    <name type="scientific">Apis mellifera</name>
    <name type="common">Honeybee</name>
    <dbReference type="NCBI Taxonomy" id="7460"/>
    <lineage>
        <taxon>Eukaryota</taxon>
        <taxon>Metazoa</taxon>
        <taxon>Ecdysozoa</taxon>
        <taxon>Arthropoda</taxon>
        <taxon>Hexapoda</taxon>
        <taxon>Insecta</taxon>
        <taxon>Pterygota</taxon>
        <taxon>Neoptera</taxon>
        <taxon>Endopterygota</taxon>
        <taxon>Hymenoptera</taxon>
        <taxon>Apocrita</taxon>
        <taxon>Aculeata</taxon>
        <taxon>Apoidea</taxon>
        <taxon>Anthophila</taxon>
        <taxon>Apidae</taxon>
        <taxon>Apis</taxon>
    </lineage>
</organism>
<dbReference type="OrthoDB" id="8195753at2759"/>
<accession>A0A8B8H3S4</accession>
<name>A0A7M7MLD0_APIME</name>
<reference evidence="5" key="2">
    <citation type="submission" date="2025-04" db="UniProtKB">
        <authorList>
            <consortium name="RefSeq"/>
        </authorList>
    </citation>
    <scope>IDENTIFICATION</scope>
    <source>
        <strain evidence="5">DH4</strain>
        <tissue evidence="5">Whole body</tissue>
    </source>
</reference>
<evidence type="ECO:0000256" key="2">
    <source>
        <dbReference type="SAM" id="SignalP"/>
    </source>
</evidence>
<dbReference type="GeneID" id="100578269"/>
<evidence type="ECO:0000313" key="5">
    <source>
        <dbReference type="RefSeq" id="XP_026297689.1"/>
    </source>
</evidence>
<dbReference type="AlphaFoldDB" id="A0A7M7MLD0"/>
<feature type="compositionally biased region" description="Basic and acidic residues" evidence="1">
    <location>
        <begin position="150"/>
        <end position="174"/>
    </location>
</feature>
<accession>A0A7M7MLD0</accession>
<evidence type="ECO:0000313" key="3">
    <source>
        <dbReference type="EnsemblMetazoa" id="XP_026297689"/>
    </source>
</evidence>
<sequence>MKQHYKGVIMLQFAFCLMLIFHGKDSIGKPLTPDDVEGLLPPDPRDKNETLAAVVQDPVVQDAVHHTVSNGSLNGLVIKKHVFIMPATNPNLILSKREHLLVVPTENLQDVKKNITEAKEAETQTQESLPENDGFLEDDESQYLLEGDENDVKESKDASVNHQSSNEKRKSETEFLRNKLTREISLAQDSSSKKVAVPIVAVIDPSNAEKGQVKSPIVAVLPHHVKSDGLNGQIQFLKDNGEKIREQAQDYIDQSSLTITPNYWKFSTPSEIAPSPIYSNDPAMISSYADRGASSPSSATNEMFLTPLIMSSQWGMLAPSVQGDRITDYAGETDLSTTIINGVD</sequence>
<keyword evidence="2" id="KW-0732">Signal</keyword>